<gene>
    <name evidence="2" type="ORF">MCC93_24900</name>
</gene>
<dbReference type="AlphaFoldDB" id="A0A0C1E2V1"/>
<protein>
    <submittedName>
        <fullName evidence="2">Uncharacterized protein</fullName>
    </submittedName>
</protein>
<organism evidence="2 3">
    <name type="scientific">Morococcus cerebrosus</name>
    <dbReference type="NCBI Taxonomy" id="1056807"/>
    <lineage>
        <taxon>Bacteria</taxon>
        <taxon>Pseudomonadati</taxon>
        <taxon>Pseudomonadota</taxon>
        <taxon>Betaproteobacteria</taxon>
        <taxon>Neisseriales</taxon>
        <taxon>Neisseriaceae</taxon>
        <taxon>Morococcus</taxon>
    </lineage>
</organism>
<name>A0A0C1E2V1_9NEIS</name>
<sequence>MLIIAHLWSITKATFPILYFLINHHWSRYQQQPEFYSIAWRQKRKRSSETEFTVSDDLLSQQQPCSFPRPAGES</sequence>
<evidence type="ECO:0000313" key="3">
    <source>
        <dbReference type="Proteomes" id="UP000031390"/>
    </source>
</evidence>
<feature type="region of interest" description="Disordered" evidence="1">
    <location>
        <begin position="52"/>
        <end position="74"/>
    </location>
</feature>
<evidence type="ECO:0000256" key="1">
    <source>
        <dbReference type="SAM" id="MobiDB-lite"/>
    </source>
</evidence>
<evidence type="ECO:0000313" key="2">
    <source>
        <dbReference type="EMBL" id="KIC06084.1"/>
    </source>
</evidence>
<dbReference type="Proteomes" id="UP000031390">
    <property type="component" value="Unassembled WGS sequence"/>
</dbReference>
<comment type="caution">
    <text evidence="2">The sequence shown here is derived from an EMBL/GenBank/DDBJ whole genome shotgun (WGS) entry which is preliminary data.</text>
</comment>
<reference evidence="2 3" key="1">
    <citation type="submission" date="2014-12" db="EMBL/GenBank/DDBJ databases">
        <title>Genome sequence of Morococcus cerebrosus.</title>
        <authorList>
            <person name="Shin S.-K."/>
            <person name="Yi H."/>
        </authorList>
    </citation>
    <scope>NUCLEOTIDE SEQUENCE [LARGE SCALE GENOMIC DNA]</scope>
    <source>
        <strain evidence="2 3">CIP 81.93</strain>
    </source>
</reference>
<dbReference type="EMBL" id="JUFZ01000120">
    <property type="protein sequence ID" value="KIC06084.1"/>
    <property type="molecule type" value="Genomic_DNA"/>
</dbReference>
<accession>A0A0C1E2V1</accession>
<proteinExistence type="predicted"/>
<feature type="compositionally biased region" description="Polar residues" evidence="1">
    <location>
        <begin position="52"/>
        <end position="65"/>
    </location>
</feature>